<sequence length="434" mass="47986">MRHFSLIKTFLFLLLTANAYATIDIQHWQTPEGAKVLFVQTKGLPIVDVSLSFDAASSRDGKQHGLASLTSSLLGTATQYHHEEQIINAFETVGAQFSTHSLKDMSIVSLRTLSRAPILRKSLAIFTEVITQPRFEQQYLTREKRQTLQAIRASQQSPSSVASLAFSRAIFGKHPYAHSKIGTPESIKAITIKDLKRHYQQFFVAKNMTIALVGDVSRAKAKQIARQISHGLNIGKKAPANPVLTPTHSGQTMHLDFPSKQTHLLIGQIGINRTHPDYFPLYLGNHIFGGSGLTSILSNEIREKKGLAYSANSYFSFMQSNGAFLLRLQTKNAQASEAKNIAIQTLNDFINNPIETQKLQDGKDNIIGRFALETASNANILTYLAMIGFYNLPLDYLNSFTDKIKGITASEVKQAFVRLIDGKNLVVLSVGAPQ</sequence>
<accession>A0A1W1E0J2</accession>
<dbReference type="GO" id="GO:0006508">
    <property type="term" value="P:proteolysis"/>
    <property type="evidence" value="ECO:0007669"/>
    <property type="project" value="UniProtKB-KW"/>
</dbReference>
<dbReference type="InterPro" id="IPR011249">
    <property type="entry name" value="Metalloenz_LuxS/M16"/>
</dbReference>
<feature type="domain" description="Peptidase M16 N-terminal" evidence="1">
    <location>
        <begin position="36"/>
        <end position="182"/>
    </location>
</feature>
<dbReference type="AlphaFoldDB" id="A0A1W1E0J2"/>
<dbReference type="InterPro" id="IPR011765">
    <property type="entry name" value="Pept_M16_N"/>
</dbReference>
<feature type="domain" description="Peptidase M16 C-terminal" evidence="2">
    <location>
        <begin position="190"/>
        <end position="364"/>
    </location>
</feature>
<name>A0A1W1E0J2_9ZZZZ</name>
<dbReference type="InterPro" id="IPR007863">
    <property type="entry name" value="Peptidase_M16_C"/>
</dbReference>
<dbReference type="EMBL" id="FPHY01000193">
    <property type="protein sequence ID" value="SFV87354.1"/>
    <property type="molecule type" value="Genomic_DNA"/>
</dbReference>
<evidence type="ECO:0000313" key="3">
    <source>
        <dbReference type="EMBL" id="SFV87354.1"/>
    </source>
</evidence>
<gene>
    <name evidence="3" type="ORF">MNB_SUP05-SYMBIONT-4-1392</name>
    <name evidence="4" type="ORF">MNB_SUP05-SYMBIONT-5-1357</name>
</gene>
<dbReference type="GO" id="GO:0046872">
    <property type="term" value="F:metal ion binding"/>
    <property type="evidence" value="ECO:0007669"/>
    <property type="project" value="InterPro"/>
</dbReference>
<proteinExistence type="predicted"/>
<organism evidence="4">
    <name type="scientific">hydrothermal vent metagenome</name>
    <dbReference type="NCBI Taxonomy" id="652676"/>
    <lineage>
        <taxon>unclassified sequences</taxon>
        <taxon>metagenomes</taxon>
        <taxon>ecological metagenomes</taxon>
    </lineage>
</organism>
<dbReference type="Pfam" id="PF05193">
    <property type="entry name" value="Peptidase_M16_C"/>
    <property type="match status" value="1"/>
</dbReference>
<keyword evidence="4" id="KW-0378">Hydrolase</keyword>
<keyword evidence="4" id="KW-0645">Protease</keyword>
<dbReference type="GO" id="GO:0008233">
    <property type="term" value="F:peptidase activity"/>
    <property type="evidence" value="ECO:0007669"/>
    <property type="project" value="UniProtKB-KW"/>
</dbReference>
<evidence type="ECO:0000313" key="4">
    <source>
        <dbReference type="EMBL" id="SFV87388.1"/>
    </source>
</evidence>
<reference evidence="4" key="1">
    <citation type="submission" date="2016-10" db="EMBL/GenBank/DDBJ databases">
        <authorList>
            <person name="de Groot N.N."/>
        </authorList>
    </citation>
    <scope>NUCLEOTIDE SEQUENCE</scope>
</reference>
<dbReference type="PANTHER" id="PTHR11851">
    <property type="entry name" value="METALLOPROTEASE"/>
    <property type="match status" value="1"/>
</dbReference>
<dbReference type="InterPro" id="IPR050361">
    <property type="entry name" value="MPP/UQCRC_Complex"/>
</dbReference>
<dbReference type="EMBL" id="FPHZ01000005">
    <property type="protein sequence ID" value="SFV87388.1"/>
    <property type="molecule type" value="Genomic_DNA"/>
</dbReference>
<evidence type="ECO:0000259" key="1">
    <source>
        <dbReference type="Pfam" id="PF00675"/>
    </source>
</evidence>
<dbReference type="Pfam" id="PF00675">
    <property type="entry name" value="Peptidase_M16"/>
    <property type="match status" value="1"/>
</dbReference>
<protein>
    <submittedName>
        <fullName evidence="4">FIG015287: Zinc protease</fullName>
    </submittedName>
</protein>
<evidence type="ECO:0000259" key="2">
    <source>
        <dbReference type="Pfam" id="PF05193"/>
    </source>
</evidence>
<dbReference type="Gene3D" id="3.30.830.10">
    <property type="entry name" value="Metalloenzyme, LuxS/M16 peptidase-like"/>
    <property type="match status" value="2"/>
</dbReference>
<dbReference type="SUPFAM" id="SSF63411">
    <property type="entry name" value="LuxS/MPP-like metallohydrolase"/>
    <property type="match status" value="2"/>
</dbReference>
<dbReference type="PANTHER" id="PTHR11851:SF224">
    <property type="entry name" value="PROCESSING PROTEASE"/>
    <property type="match status" value="1"/>
</dbReference>